<dbReference type="PANTHER" id="PTHR23257">
    <property type="entry name" value="SERINE-THREONINE PROTEIN KINASE"/>
    <property type="match status" value="1"/>
</dbReference>
<feature type="region of interest" description="Disordered" evidence="2">
    <location>
        <begin position="123"/>
        <end position="154"/>
    </location>
</feature>
<dbReference type="InterPro" id="IPR000719">
    <property type="entry name" value="Prot_kinase_dom"/>
</dbReference>
<dbReference type="GO" id="GO:0005524">
    <property type="term" value="F:ATP binding"/>
    <property type="evidence" value="ECO:0007669"/>
    <property type="project" value="UniProtKB-UniRule"/>
</dbReference>
<keyword evidence="1" id="KW-0547">Nucleotide-binding</keyword>
<dbReference type="GO" id="GO:0007165">
    <property type="term" value="P:signal transduction"/>
    <property type="evidence" value="ECO:0007669"/>
    <property type="project" value="TreeGrafter"/>
</dbReference>
<dbReference type="Proteomes" id="UP000325577">
    <property type="component" value="Linkage Group LG4"/>
</dbReference>
<reference evidence="4 5" key="1">
    <citation type="submission" date="2019-09" db="EMBL/GenBank/DDBJ databases">
        <title>A chromosome-level genome assembly of the Chinese tupelo Nyssa sinensis.</title>
        <authorList>
            <person name="Yang X."/>
            <person name="Kang M."/>
            <person name="Yang Y."/>
            <person name="Xiong H."/>
            <person name="Wang M."/>
            <person name="Zhang Z."/>
            <person name="Wang Z."/>
            <person name="Wu H."/>
            <person name="Ma T."/>
            <person name="Liu J."/>
            <person name="Xi Z."/>
        </authorList>
    </citation>
    <scope>NUCLEOTIDE SEQUENCE [LARGE SCALE GENOMIC DNA]</scope>
    <source>
        <strain evidence="4">J267</strain>
        <tissue evidence="4">Leaf</tissue>
    </source>
</reference>
<keyword evidence="5" id="KW-1185">Reference proteome</keyword>
<dbReference type="PROSITE" id="PS00107">
    <property type="entry name" value="PROTEIN_KINASE_ATP"/>
    <property type="match status" value="1"/>
</dbReference>
<feature type="binding site" evidence="1">
    <location>
        <position position="224"/>
    </location>
    <ligand>
        <name>ATP</name>
        <dbReference type="ChEBI" id="CHEBI:30616"/>
    </ligand>
</feature>
<sequence>MDEQSLLTGSQSTCARITEPQEDLLIGSVVERHEIPYQAPCKNYQGLPLNSQPVCNDIKKETYLMDPKEDTIISGPSNNLGYNETEMGCKAHSSPAGNDISKAFLKPQSKPLDLMDEEHIRLGPHVEKSNAAERKKDNEQKQEILQDPPSNLNIDEKADIKGSHKCSEVNGGIHSDLAAFYTHLATRELQTIKSLDLEYIKELGSGTYGTVLYGKWKGSDVAIKRIKPSCFIEGAQEEEDRLVADFWKEAHILGQLHHPNIVAFYGVVTDGPVTNLATVTEYMVNGSLKQVLWKKDSWGKTTYGLKQRTPQNQKLRMAWQHNSISCYNHVEQAKRTIDRRKRLIIAMDAAFATSVLDW</sequence>
<evidence type="ECO:0000259" key="3">
    <source>
        <dbReference type="PROSITE" id="PS50011"/>
    </source>
</evidence>
<name>A0A5J4ZYR7_9ASTE</name>
<dbReference type="SUPFAM" id="SSF56112">
    <property type="entry name" value="Protein kinase-like (PK-like)"/>
    <property type="match status" value="1"/>
</dbReference>
<feature type="compositionally biased region" description="Basic and acidic residues" evidence="2">
    <location>
        <begin position="123"/>
        <end position="144"/>
    </location>
</feature>
<proteinExistence type="predicted"/>
<dbReference type="InterPro" id="IPR001245">
    <property type="entry name" value="Ser-Thr/Tyr_kinase_cat_dom"/>
</dbReference>
<dbReference type="PANTHER" id="PTHR23257:SF824">
    <property type="entry name" value="PROTEIN KINASE DOMAIN-CONTAINING PROTEIN"/>
    <property type="match status" value="1"/>
</dbReference>
<dbReference type="InterPro" id="IPR050167">
    <property type="entry name" value="Ser_Thr_protein_kinase"/>
</dbReference>
<evidence type="ECO:0000313" key="4">
    <source>
        <dbReference type="EMBL" id="KAA8523044.1"/>
    </source>
</evidence>
<dbReference type="InterPro" id="IPR011009">
    <property type="entry name" value="Kinase-like_dom_sf"/>
</dbReference>
<accession>A0A5J4ZYR7</accession>
<dbReference type="OrthoDB" id="4062651at2759"/>
<dbReference type="InterPro" id="IPR017441">
    <property type="entry name" value="Protein_kinase_ATP_BS"/>
</dbReference>
<dbReference type="Gene3D" id="3.30.200.20">
    <property type="entry name" value="Phosphorylase Kinase, domain 1"/>
    <property type="match status" value="1"/>
</dbReference>
<keyword evidence="1" id="KW-0067">ATP-binding</keyword>
<protein>
    <recommendedName>
        <fullName evidence="3">Protein kinase domain-containing protein</fullName>
    </recommendedName>
</protein>
<gene>
    <name evidence="4" type="ORF">F0562_009467</name>
</gene>
<dbReference type="GO" id="GO:0004672">
    <property type="term" value="F:protein kinase activity"/>
    <property type="evidence" value="ECO:0007669"/>
    <property type="project" value="InterPro"/>
</dbReference>
<dbReference type="AlphaFoldDB" id="A0A5J4ZYR7"/>
<evidence type="ECO:0000256" key="2">
    <source>
        <dbReference type="SAM" id="MobiDB-lite"/>
    </source>
</evidence>
<dbReference type="Pfam" id="PF07714">
    <property type="entry name" value="PK_Tyr_Ser-Thr"/>
    <property type="match status" value="1"/>
</dbReference>
<organism evidence="4 5">
    <name type="scientific">Nyssa sinensis</name>
    <dbReference type="NCBI Taxonomy" id="561372"/>
    <lineage>
        <taxon>Eukaryota</taxon>
        <taxon>Viridiplantae</taxon>
        <taxon>Streptophyta</taxon>
        <taxon>Embryophyta</taxon>
        <taxon>Tracheophyta</taxon>
        <taxon>Spermatophyta</taxon>
        <taxon>Magnoliopsida</taxon>
        <taxon>eudicotyledons</taxon>
        <taxon>Gunneridae</taxon>
        <taxon>Pentapetalae</taxon>
        <taxon>asterids</taxon>
        <taxon>Cornales</taxon>
        <taxon>Nyssaceae</taxon>
        <taxon>Nyssa</taxon>
    </lineage>
</organism>
<evidence type="ECO:0000313" key="5">
    <source>
        <dbReference type="Proteomes" id="UP000325577"/>
    </source>
</evidence>
<dbReference type="EMBL" id="CM018047">
    <property type="protein sequence ID" value="KAA8523044.1"/>
    <property type="molecule type" value="Genomic_DNA"/>
</dbReference>
<evidence type="ECO:0000256" key="1">
    <source>
        <dbReference type="PROSITE-ProRule" id="PRU10141"/>
    </source>
</evidence>
<feature type="domain" description="Protein kinase" evidence="3">
    <location>
        <begin position="197"/>
        <end position="358"/>
    </location>
</feature>
<dbReference type="PROSITE" id="PS50011">
    <property type="entry name" value="PROTEIN_KINASE_DOM"/>
    <property type="match status" value="1"/>
</dbReference>
<dbReference type="GO" id="GO:0005737">
    <property type="term" value="C:cytoplasm"/>
    <property type="evidence" value="ECO:0007669"/>
    <property type="project" value="TreeGrafter"/>
</dbReference>